<dbReference type="Proteomes" id="UP001501867">
    <property type="component" value="Unassembled WGS sequence"/>
</dbReference>
<sequence length="332" mass="36547">MNDYSTEDYGPRIEALKRSHAAYERNTDYTLSNVQSKLQDLEGSVDGLDERERRHFESLEADIREARETAEARSEELEESVSATDAGMERLGRRVTALERHLRQAEGAVVTDLDSDRGGKLRGLGLAVEEGLAAEEELLSPHQRAGIESRISHLKQAREALTGHRATVRQAAAVLASTAAGDPRRAQAEKEFTSAATAAQETQRRVGNLVLAAQSGRAQLAADDARRARAAGVIEEGQRAHTQLRVRLRSRLSDALSGGDLLPVWFATALGPIAPSRRAEKWLETALDVLVYRVTYQVTDPVLVLGSTPNGTIAPRRTARFRELERDLRNWG</sequence>
<gene>
    <name evidence="2" type="ORF">GCM10010302_75630</name>
</gene>
<accession>A0ABN0W5B7</accession>
<proteinExistence type="predicted"/>
<evidence type="ECO:0000313" key="2">
    <source>
        <dbReference type="EMBL" id="GAA0325394.1"/>
    </source>
</evidence>
<name>A0ABN0W5B7_9ACTN</name>
<dbReference type="RefSeq" id="WP_344170207.1">
    <property type="nucleotide sequence ID" value="NZ_BAAABV010000038.1"/>
</dbReference>
<evidence type="ECO:0008006" key="4">
    <source>
        <dbReference type="Google" id="ProtNLM"/>
    </source>
</evidence>
<feature type="coiled-coil region" evidence="1">
    <location>
        <begin position="31"/>
        <end position="108"/>
    </location>
</feature>
<organism evidence="2 3">
    <name type="scientific">Streptomyces polychromogenes</name>
    <dbReference type="NCBI Taxonomy" id="67342"/>
    <lineage>
        <taxon>Bacteria</taxon>
        <taxon>Bacillati</taxon>
        <taxon>Actinomycetota</taxon>
        <taxon>Actinomycetes</taxon>
        <taxon>Kitasatosporales</taxon>
        <taxon>Streptomycetaceae</taxon>
        <taxon>Streptomyces</taxon>
    </lineage>
</organism>
<keyword evidence="3" id="KW-1185">Reference proteome</keyword>
<evidence type="ECO:0000313" key="3">
    <source>
        <dbReference type="Proteomes" id="UP001501867"/>
    </source>
</evidence>
<keyword evidence="1" id="KW-0175">Coiled coil</keyword>
<evidence type="ECO:0000256" key="1">
    <source>
        <dbReference type="SAM" id="Coils"/>
    </source>
</evidence>
<reference evidence="2 3" key="1">
    <citation type="journal article" date="2019" name="Int. J. Syst. Evol. Microbiol.">
        <title>The Global Catalogue of Microorganisms (GCM) 10K type strain sequencing project: providing services to taxonomists for standard genome sequencing and annotation.</title>
        <authorList>
            <consortium name="The Broad Institute Genomics Platform"/>
            <consortium name="The Broad Institute Genome Sequencing Center for Infectious Disease"/>
            <person name="Wu L."/>
            <person name="Ma J."/>
        </authorList>
    </citation>
    <scope>NUCLEOTIDE SEQUENCE [LARGE SCALE GENOMIC DNA]</scope>
    <source>
        <strain evidence="2 3">JCM 4505</strain>
    </source>
</reference>
<dbReference type="EMBL" id="BAAABV010000038">
    <property type="protein sequence ID" value="GAA0325394.1"/>
    <property type="molecule type" value="Genomic_DNA"/>
</dbReference>
<protein>
    <recommendedName>
        <fullName evidence="4">Chromosome partition protein Smc</fullName>
    </recommendedName>
</protein>
<comment type="caution">
    <text evidence="2">The sequence shown here is derived from an EMBL/GenBank/DDBJ whole genome shotgun (WGS) entry which is preliminary data.</text>
</comment>